<evidence type="ECO:0000313" key="3">
    <source>
        <dbReference type="EMBL" id="MEY8443110.1"/>
    </source>
</evidence>
<evidence type="ECO:0000313" key="4">
    <source>
        <dbReference type="Proteomes" id="UP001565283"/>
    </source>
</evidence>
<keyword evidence="1 3" id="KW-0413">Isomerase</keyword>
<dbReference type="Pfam" id="PF01361">
    <property type="entry name" value="Tautomerase"/>
    <property type="match status" value="1"/>
</dbReference>
<proteinExistence type="predicted"/>
<dbReference type="NCBIfam" id="NF002571">
    <property type="entry name" value="PRK02220.1"/>
    <property type="match status" value="1"/>
</dbReference>
<evidence type="ECO:0000256" key="1">
    <source>
        <dbReference type="ARBA" id="ARBA00023235"/>
    </source>
</evidence>
<feature type="domain" description="4-oxalocrotonate tautomerase-like" evidence="2">
    <location>
        <begin position="2"/>
        <end position="58"/>
    </location>
</feature>
<comment type="caution">
    <text evidence="3">The sequence shown here is derived from an EMBL/GenBank/DDBJ whole genome shotgun (WGS) entry which is preliminary data.</text>
</comment>
<dbReference type="InterPro" id="IPR004370">
    <property type="entry name" value="4-OT-like_dom"/>
</dbReference>
<protein>
    <submittedName>
        <fullName evidence="3">2-hydroxymuconate tautomerase</fullName>
        <ecNumber evidence="3">5.3.2.6</ecNumber>
    </submittedName>
</protein>
<dbReference type="EC" id="5.3.2.6" evidence="3"/>
<dbReference type="Proteomes" id="UP001565283">
    <property type="component" value="Unassembled WGS sequence"/>
</dbReference>
<accession>A0ABV4D1S9</accession>
<gene>
    <name evidence="3" type="ORF">AALA52_02455</name>
</gene>
<keyword evidence="4" id="KW-1185">Reference proteome</keyword>
<reference evidence="3 4" key="1">
    <citation type="submission" date="2024-03" db="EMBL/GenBank/DDBJ databases">
        <title>Mouse gut bacterial collection (mGBC) of GemPharmatech.</title>
        <authorList>
            <person name="He Y."/>
            <person name="Dong L."/>
            <person name="Wu D."/>
            <person name="Gao X."/>
            <person name="Lin Z."/>
        </authorList>
    </citation>
    <scope>NUCLEOTIDE SEQUENCE [LARGE SCALE GENOMIC DNA]</scope>
    <source>
        <strain evidence="3 4">61-15</strain>
    </source>
</reference>
<organism evidence="3 4">
    <name type="scientific">Lactococcus ileimucosae</name>
    <dbReference type="NCBI Taxonomy" id="2941329"/>
    <lineage>
        <taxon>Bacteria</taxon>
        <taxon>Bacillati</taxon>
        <taxon>Bacillota</taxon>
        <taxon>Bacilli</taxon>
        <taxon>Lactobacillales</taxon>
        <taxon>Streptococcaceae</taxon>
        <taxon>Lactococcus</taxon>
    </lineage>
</organism>
<dbReference type="RefSeq" id="WP_369947892.1">
    <property type="nucleotide sequence ID" value="NZ_JBCLSH010000005.1"/>
</dbReference>
<dbReference type="EMBL" id="JBCLSH010000005">
    <property type="protein sequence ID" value="MEY8443110.1"/>
    <property type="molecule type" value="Genomic_DNA"/>
</dbReference>
<dbReference type="InterPro" id="IPR014347">
    <property type="entry name" value="Tautomerase/MIF_sf"/>
</dbReference>
<dbReference type="Gene3D" id="3.30.429.10">
    <property type="entry name" value="Macrophage Migration Inhibitory Factor"/>
    <property type="match status" value="1"/>
</dbReference>
<name>A0ABV4D1S9_9LACT</name>
<dbReference type="GO" id="GO:0016853">
    <property type="term" value="F:isomerase activity"/>
    <property type="evidence" value="ECO:0007669"/>
    <property type="project" value="UniProtKB-KW"/>
</dbReference>
<sequence>MPFVHVELVEGRSAEVKAALAKEIMEVVMKHTGAPRETIYVIYDDMAKENFYPHGEPKQ</sequence>
<dbReference type="SUPFAM" id="SSF55331">
    <property type="entry name" value="Tautomerase/MIF"/>
    <property type="match status" value="1"/>
</dbReference>
<evidence type="ECO:0000259" key="2">
    <source>
        <dbReference type="Pfam" id="PF01361"/>
    </source>
</evidence>